<evidence type="ECO:0000256" key="1">
    <source>
        <dbReference type="ARBA" id="ARBA00008520"/>
    </source>
</evidence>
<gene>
    <name evidence="4" type="ORF">P0082_09285</name>
</gene>
<protein>
    <submittedName>
        <fullName evidence="4">Extracellular solute-binding protein</fullName>
    </submittedName>
</protein>
<reference evidence="4 5" key="1">
    <citation type="submission" date="2023-04" db="EMBL/GenBank/DDBJ databases">
        <title>Spirochaete genome identified in red abalone sample constitutes a novel genus.</title>
        <authorList>
            <person name="Sharma S.P."/>
            <person name="Purcell C.M."/>
            <person name="Hyde J.R."/>
            <person name="Severin A.J."/>
        </authorList>
    </citation>
    <scope>NUCLEOTIDE SEQUENCE [LARGE SCALE GENOMIC DNA]</scope>
    <source>
        <strain evidence="4 5">SP-2023</strain>
    </source>
</reference>
<dbReference type="PANTHER" id="PTHR30006">
    <property type="entry name" value="THIAMINE-BINDING PERIPLASMIC PROTEIN-RELATED"/>
    <property type="match status" value="1"/>
</dbReference>
<dbReference type="Gene3D" id="3.40.190.10">
    <property type="entry name" value="Periplasmic binding protein-like II"/>
    <property type="match status" value="2"/>
</dbReference>
<dbReference type="RefSeq" id="WP_326926854.1">
    <property type="nucleotide sequence ID" value="NZ_CP123443.1"/>
</dbReference>
<dbReference type="InterPro" id="IPR026045">
    <property type="entry name" value="Ferric-bd"/>
</dbReference>
<organism evidence="4 5">
    <name type="scientific">Candidatus Haliotispira prima</name>
    <dbReference type="NCBI Taxonomy" id="3034016"/>
    <lineage>
        <taxon>Bacteria</taxon>
        <taxon>Pseudomonadati</taxon>
        <taxon>Spirochaetota</taxon>
        <taxon>Spirochaetia</taxon>
        <taxon>Spirochaetales</taxon>
        <taxon>Spirochaetaceae</taxon>
        <taxon>Candidatus Haliotispira</taxon>
    </lineage>
</organism>
<dbReference type="SUPFAM" id="SSF53850">
    <property type="entry name" value="Periplasmic binding protein-like II"/>
    <property type="match status" value="1"/>
</dbReference>
<comment type="similarity">
    <text evidence="1">Belongs to the bacterial solute-binding protein 1 family.</text>
</comment>
<feature type="signal peptide" evidence="3">
    <location>
        <begin position="1"/>
        <end position="24"/>
    </location>
</feature>
<evidence type="ECO:0000256" key="3">
    <source>
        <dbReference type="SAM" id="SignalP"/>
    </source>
</evidence>
<feature type="chain" id="PRO_5047391634" evidence="3">
    <location>
        <begin position="25"/>
        <end position="346"/>
    </location>
</feature>
<dbReference type="Pfam" id="PF13343">
    <property type="entry name" value="SBP_bac_6"/>
    <property type="match status" value="1"/>
</dbReference>
<evidence type="ECO:0000313" key="4">
    <source>
        <dbReference type="EMBL" id="WGK68668.1"/>
    </source>
</evidence>
<keyword evidence="2 3" id="KW-0732">Signal</keyword>
<evidence type="ECO:0000313" key="5">
    <source>
        <dbReference type="Proteomes" id="UP001228690"/>
    </source>
</evidence>
<sequence>MKKKHALQLIACTIILLSQGAALWARGSTPESGQTVNVYSGRHYDIDTKLYEAFTKKTGIAVNVVAGNAGETVERAVTEGKNTQADVFFVTGADVLYQLKVKGILGQLPGNITSLVPENLSDPDGTWVAASKRARVIVYDKNKNPTPLVTDYENLVQGEHKVVIRSSGNSYNRMLLASIIHANGEAGARQWVRDLVSHMARPPQGNDRSQAKAVVAGIADYAVMNTYYLGLMLRSQDPKEVMVGESLGIIFPNQTSRGTHVNISGLAISKYAGNRSNAIALIEFLLSKESQQRITDENFEYPANASVKPNKLVASWGEFREDTGDLNRIAAQVTLTAKIADEEGWQ</sequence>
<dbReference type="PANTHER" id="PTHR30006:SF15">
    <property type="entry name" value="IRON-UTILIZATION PERIPLASMIC PROTEIN"/>
    <property type="match status" value="1"/>
</dbReference>
<name>A0ABY8MHJ4_9SPIO</name>
<keyword evidence="5" id="KW-1185">Reference proteome</keyword>
<dbReference type="EMBL" id="CP123443">
    <property type="protein sequence ID" value="WGK68668.1"/>
    <property type="molecule type" value="Genomic_DNA"/>
</dbReference>
<accession>A0ABY8MHJ4</accession>
<dbReference type="PIRSF" id="PIRSF002825">
    <property type="entry name" value="CfbpA"/>
    <property type="match status" value="1"/>
</dbReference>
<proteinExistence type="inferred from homology"/>
<evidence type="ECO:0000256" key="2">
    <source>
        <dbReference type="ARBA" id="ARBA00022729"/>
    </source>
</evidence>
<dbReference type="Proteomes" id="UP001228690">
    <property type="component" value="Chromosome"/>
</dbReference>